<proteinExistence type="predicted"/>
<dbReference type="GO" id="GO:0006325">
    <property type="term" value="P:chromatin organization"/>
    <property type="evidence" value="ECO:0007669"/>
    <property type="project" value="TreeGrafter"/>
</dbReference>
<dbReference type="InterPro" id="IPR048337">
    <property type="entry name" value="FAM50A/XAP5_C"/>
</dbReference>
<dbReference type="PANTHER" id="PTHR12722">
    <property type="entry name" value="XAP-5 PROTEIN-RELATED"/>
    <property type="match status" value="1"/>
</dbReference>
<dbReference type="EMBL" id="ML977573">
    <property type="protein sequence ID" value="KAF2003314.1"/>
    <property type="molecule type" value="Genomic_DNA"/>
</dbReference>
<dbReference type="GO" id="GO:0005634">
    <property type="term" value="C:nucleus"/>
    <property type="evidence" value="ECO:0007669"/>
    <property type="project" value="InterPro"/>
</dbReference>
<feature type="region of interest" description="Disordered" evidence="1">
    <location>
        <begin position="268"/>
        <end position="287"/>
    </location>
</feature>
<feature type="region of interest" description="Disordered" evidence="1">
    <location>
        <begin position="1"/>
        <end position="26"/>
    </location>
</feature>
<dbReference type="InterPro" id="IPR007005">
    <property type="entry name" value="XAP5"/>
</dbReference>
<organism evidence="3 4">
    <name type="scientific">Amniculicola lignicola CBS 123094</name>
    <dbReference type="NCBI Taxonomy" id="1392246"/>
    <lineage>
        <taxon>Eukaryota</taxon>
        <taxon>Fungi</taxon>
        <taxon>Dikarya</taxon>
        <taxon>Ascomycota</taxon>
        <taxon>Pezizomycotina</taxon>
        <taxon>Dothideomycetes</taxon>
        <taxon>Pleosporomycetidae</taxon>
        <taxon>Pleosporales</taxon>
        <taxon>Amniculicolaceae</taxon>
        <taxon>Amniculicola</taxon>
    </lineage>
</organism>
<feature type="compositionally biased region" description="Polar residues" evidence="1">
    <location>
        <begin position="100"/>
        <end position="122"/>
    </location>
</feature>
<sequence>MDRFVSASSEKSAPGQAPSAEEILREQTVGLVQLSDYRKRRAEALERKEFEGTPLGSGASTPTGGASTPQPLVKKKKRKVVPKGGLSFSLDDDDDLGISKNSTPRGGTPTDSSAVSSETDNAITKKKPGANKNVGFKPRLMTKTGLLREAQHAEAARKEFLATRDAVKATEVVIPFVFYDGTNIPGGRCRVRKGEQIWLFLDKARKVGAELGVGGDKSRRDWARVSVDDLMLVRGEIIVPHHYEFYHFIFNKVVGYSGPLFDYSAERTKASPSASGTESGEAADYNPLERADKKISSSLPDVELEGYSDDPTITKVVDRRWYEKNKHIFPASVWEEYDPEKNLSGAQRKDTSGNAFFFS</sequence>
<dbReference type="Pfam" id="PF04921">
    <property type="entry name" value="XAP5"/>
    <property type="match status" value="1"/>
</dbReference>
<accession>A0A6A5WQW9</accession>
<keyword evidence="4" id="KW-1185">Reference proteome</keyword>
<name>A0A6A5WQW9_9PLEO</name>
<evidence type="ECO:0000259" key="2">
    <source>
        <dbReference type="Pfam" id="PF04921"/>
    </source>
</evidence>
<feature type="domain" description="FAM50A/XAP5 C-terminal" evidence="2">
    <location>
        <begin position="170"/>
        <end position="344"/>
    </location>
</feature>
<dbReference type="OrthoDB" id="1562195at2759"/>
<reference evidence="3" key="1">
    <citation type="journal article" date="2020" name="Stud. Mycol.">
        <title>101 Dothideomycetes genomes: a test case for predicting lifestyles and emergence of pathogens.</title>
        <authorList>
            <person name="Haridas S."/>
            <person name="Albert R."/>
            <person name="Binder M."/>
            <person name="Bloem J."/>
            <person name="Labutti K."/>
            <person name="Salamov A."/>
            <person name="Andreopoulos B."/>
            <person name="Baker S."/>
            <person name="Barry K."/>
            <person name="Bills G."/>
            <person name="Bluhm B."/>
            <person name="Cannon C."/>
            <person name="Castanera R."/>
            <person name="Culley D."/>
            <person name="Daum C."/>
            <person name="Ezra D."/>
            <person name="Gonzalez J."/>
            <person name="Henrissat B."/>
            <person name="Kuo A."/>
            <person name="Liang C."/>
            <person name="Lipzen A."/>
            <person name="Lutzoni F."/>
            <person name="Magnuson J."/>
            <person name="Mondo S."/>
            <person name="Nolan M."/>
            <person name="Ohm R."/>
            <person name="Pangilinan J."/>
            <person name="Park H.-J."/>
            <person name="Ramirez L."/>
            <person name="Alfaro M."/>
            <person name="Sun H."/>
            <person name="Tritt A."/>
            <person name="Yoshinaga Y."/>
            <person name="Zwiers L.-H."/>
            <person name="Turgeon B."/>
            <person name="Goodwin S."/>
            <person name="Spatafora J."/>
            <person name="Crous P."/>
            <person name="Grigoriev I."/>
        </authorList>
    </citation>
    <scope>NUCLEOTIDE SEQUENCE</scope>
    <source>
        <strain evidence="3">CBS 123094</strain>
    </source>
</reference>
<gene>
    <name evidence="3" type="ORF">P154DRAFT_552652</name>
</gene>
<evidence type="ECO:0000313" key="3">
    <source>
        <dbReference type="EMBL" id="KAF2003314.1"/>
    </source>
</evidence>
<evidence type="ECO:0000313" key="4">
    <source>
        <dbReference type="Proteomes" id="UP000799779"/>
    </source>
</evidence>
<dbReference type="Proteomes" id="UP000799779">
    <property type="component" value="Unassembled WGS sequence"/>
</dbReference>
<feature type="compositionally biased region" description="Polar residues" evidence="1">
    <location>
        <begin position="1"/>
        <end position="11"/>
    </location>
</feature>
<feature type="compositionally biased region" description="Low complexity" evidence="1">
    <location>
        <begin position="52"/>
        <end position="69"/>
    </location>
</feature>
<protein>
    <submittedName>
        <fullName evidence="3">XAP5-domain-containing protein</fullName>
    </submittedName>
</protein>
<dbReference type="AlphaFoldDB" id="A0A6A5WQW9"/>
<dbReference type="PANTHER" id="PTHR12722:SF0">
    <property type="entry name" value="PROTEIN FAM50A"/>
    <property type="match status" value="1"/>
</dbReference>
<feature type="region of interest" description="Disordered" evidence="1">
    <location>
        <begin position="45"/>
        <end position="136"/>
    </location>
</feature>
<evidence type="ECO:0000256" key="1">
    <source>
        <dbReference type="SAM" id="MobiDB-lite"/>
    </source>
</evidence>